<keyword evidence="2" id="KW-1185">Reference proteome</keyword>
<sequence length="53" mass="5647">MAHGGLIRPLGGTIVVPLRLETETPTTLTLKNIPDAVCEQLKLSAEAHRSPEA</sequence>
<reference evidence="1" key="1">
    <citation type="submission" date="2014-02" db="EMBL/GenBank/DDBJ databases">
        <title>Expanding our view of genomic diversity in Candidatus Accumulibacter clades.</title>
        <authorList>
            <person name="Skennerton C.T."/>
            <person name="Barr J.J."/>
            <person name="Slater F.R."/>
            <person name="Bond P.L."/>
            <person name="Tyson G.W."/>
        </authorList>
    </citation>
    <scope>NUCLEOTIDE SEQUENCE [LARGE SCALE GENOMIC DNA]</scope>
</reference>
<proteinExistence type="predicted"/>
<dbReference type="AlphaFoldDB" id="A0A011PHA4"/>
<dbReference type="EMBL" id="JFAX01000020">
    <property type="protein sequence ID" value="EXI65644.1"/>
    <property type="molecule type" value="Genomic_DNA"/>
</dbReference>
<dbReference type="Proteomes" id="UP000020218">
    <property type="component" value="Unassembled WGS sequence"/>
</dbReference>
<comment type="caution">
    <text evidence="1">The sequence shown here is derived from an EMBL/GenBank/DDBJ whole genome shotgun (WGS) entry which is preliminary data.</text>
</comment>
<protein>
    <submittedName>
        <fullName evidence="1">Uncharacterized protein</fullName>
    </submittedName>
</protein>
<organism evidence="1 2">
    <name type="scientific">Candidatus Accumulibacter adjunctus</name>
    <dbReference type="NCBI Taxonomy" id="1454001"/>
    <lineage>
        <taxon>Bacteria</taxon>
        <taxon>Pseudomonadati</taxon>
        <taxon>Pseudomonadota</taxon>
        <taxon>Betaproteobacteria</taxon>
        <taxon>Candidatus Accumulibacter</taxon>
    </lineage>
</organism>
<dbReference type="PATRIC" id="fig|1454001.3.peg.3063"/>
<evidence type="ECO:0000313" key="2">
    <source>
        <dbReference type="Proteomes" id="UP000020218"/>
    </source>
</evidence>
<gene>
    <name evidence="1" type="ORF">AW08_03015</name>
</gene>
<name>A0A011PHA4_9PROT</name>
<accession>A0A011PHA4</accession>
<evidence type="ECO:0000313" key="1">
    <source>
        <dbReference type="EMBL" id="EXI65644.1"/>
    </source>
</evidence>